<protein>
    <submittedName>
        <fullName evidence="2">Biotin/lipoyl-binding protein</fullName>
    </submittedName>
</protein>
<evidence type="ECO:0000313" key="2">
    <source>
        <dbReference type="EMBL" id="HIV10788.1"/>
    </source>
</evidence>
<sequence>MKSIRRIAALSLAAVISLTALSGCTGDEDLSGEIYIPIRQGNQVNYNTVNAYRGTILEQTVIDADFTTPYYTDLSFTMMGGTIASINVREEMDVKEGDVIATLDSESLENDIRVQELTLESARSTYEIFYDEDPDSEDTMFAEIDLAIEQAKYDDLVARREFLEIKAPYDGKITYVGRYGAGSTIAKNVTLCTIVDTSRVCLSANDNGSLGKIGFGAKVDIDQGALVNTTGTVVDVVSEEFTGEFGGMQHSYSVNRFVIKPDEDVDFESFGTIQVTFTTLRRDDAVIVPSNAVFEFGNGYAVNVLINGVKIQTSVSVGIVSGDKTEITAGLEGNETLVLP</sequence>
<dbReference type="Gene3D" id="2.40.50.100">
    <property type="match status" value="1"/>
</dbReference>
<gene>
    <name evidence="2" type="ORF">IAD28_03725</name>
</gene>
<dbReference type="Gene3D" id="2.40.420.20">
    <property type="match status" value="1"/>
</dbReference>
<name>A0A9D1NR65_9FIRM</name>
<dbReference type="PROSITE" id="PS51257">
    <property type="entry name" value="PROKAR_LIPOPROTEIN"/>
    <property type="match status" value="1"/>
</dbReference>
<dbReference type="AlphaFoldDB" id="A0A9D1NR65"/>
<dbReference type="SUPFAM" id="SSF111369">
    <property type="entry name" value="HlyD-like secretion proteins"/>
    <property type="match status" value="1"/>
</dbReference>
<dbReference type="GO" id="GO:1990281">
    <property type="term" value="C:efflux pump complex"/>
    <property type="evidence" value="ECO:0007669"/>
    <property type="project" value="TreeGrafter"/>
</dbReference>
<dbReference type="GO" id="GO:0015562">
    <property type="term" value="F:efflux transmembrane transporter activity"/>
    <property type="evidence" value="ECO:0007669"/>
    <property type="project" value="TreeGrafter"/>
</dbReference>
<dbReference type="Proteomes" id="UP000823960">
    <property type="component" value="Unassembled WGS sequence"/>
</dbReference>
<accession>A0A9D1NR65</accession>
<reference evidence="2" key="1">
    <citation type="submission" date="2020-10" db="EMBL/GenBank/DDBJ databases">
        <authorList>
            <person name="Gilroy R."/>
        </authorList>
    </citation>
    <scope>NUCLEOTIDE SEQUENCE</scope>
    <source>
        <strain evidence="2">1370</strain>
    </source>
</reference>
<feature type="signal peptide" evidence="1">
    <location>
        <begin position="1"/>
        <end position="22"/>
    </location>
</feature>
<evidence type="ECO:0000256" key="1">
    <source>
        <dbReference type="SAM" id="SignalP"/>
    </source>
</evidence>
<dbReference type="PANTHER" id="PTHR30469">
    <property type="entry name" value="MULTIDRUG RESISTANCE PROTEIN MDTA"/>
    <property type="match status" value="1"/>
</dbReference>
<comment type="caution">
    <text evidence="2">The sequence shown here is derived from an EMBL/GenBank/DDBJ whole genome shotgun (WGS) entry which is preliminary data.</text>
</comment>
<organism evidence="2 3">
    <name type="scientific">Candidatus Faeciplasma avium</name>
    <dbReference type="NCBI Taxonomy" id="2840798"/>
    <lineage>
        <taxon>Bacteria</taxon>
        <taxon>Bacillati</taxon>
        <taxon>Bacillota</taxon>
        <taxon>Clostridia</taxon>
        <taxon>Eubacteriales</taxon>
        <taxon>Oscillospiraceae</taxon>
        <taxon>Oscillospiraceae incertae sedis</taxon>
        <taxon>Candidatus Faeciplasma</taxon>
    </lineage>
</organism>
<reference evidence="2" key="2">
    <citation type="journal article" date="2021" name="PeerJ">
        <title>Extensive microbial diversity within the chicken gut microbiome revealed by metagenomics and culture.</title>
        <authorList>
            <person name="Gilroy R."/>
            <person name="Ravi A."/>
            <person name="Getino M."/>
            <person name="Pursley I."/>
            <person name="Horton D.L."/>
            <person name="Alikhan N.F."/>
            <person name="Baker D."/>
            <person name="Gharbi K."/>
            <person name="Hall N."/>
            <person name="Watson M."/>
            <person name="Adriaenssens E.M."/>
            <person name="Foster-Nyarko E."/>
            <person name="Jarju S."/>
            <person name="Secka A."/>
            <person name="Antonio M."/>
            <person name="Oren A."/>
            <person name="Chaudhuri R.R."/>
            <person name="La Ragione R."/>
            <person name="Hildebrand F."/>
            <person name="Pallen M.J."/>
        </authorList>
    </citation>
    <scope>NUCLEOTIDE SEQUENCE</scope>
    <source>
        <strain evidence="2">1370</strain>
    </source>
</reference>
<keyword evidence="1" id="KW-0732">Signal</keyword>
<evidence type="ECO:0000313" key="3">
    <source>
        <dbReference type="Proteomes" id="UP000823960"/>
    </source>
</evidence>
<dbReference type="EMBL" id="DVOL01000046">
    <property type="protein sequence ID" value="HIV10788.1"/>
    <property type="molecule type" value="Genomic_DNA"/>
</dbReference>
<proteinExistence type="predicted"/>
<feature type="chain" id="PRO_5039263598" evidence="1">
    <location>
        <begin position="23"/>
        <end position="340"/>
    </location>
</feature>